<accession>A0ACB9VR26</accession>
<evidence type="ECO:0000313" key="2">
    <source>
        <dbReference type="Proteomes" id="UP001057452"/>
    </source>
</evidence>
<name>A0ACB9VR26_CHAAC</name>
<organism evidence="1 2">
    <name type="scientific">Chaenocephalus aceratus</name>
    <name type="common">Blackfin icefish</name>
    <name type="synonym">Chaenichthys aceratus</name>
    <dbReference type="NCBI Taxonomy" id="36190"/>
    <lineage>
        <taxon>Eukaryota</taxon>
        <taxon>Metazoa</taxon>
        <taxon>Chordata</taxon>
        <taxon>Craniata</taxon>
        <taxon>Vertebrata</taxon>
        <taxon>Euteleostomi</taxon>
        <taxon>Actinopterygii</taxon>
        <taxon>Neopterygii</taxon>
        <taxon>Teleostei</taxon>
        <taxon>Neoteleostei</taxon>
        <taxon>Acanthomorphata</taxon>
        <taxon>Eupercaria</taxon>
        <taxon>Perciformes</taxon>
        <taxon>Notothenioidei</taxon>
        <taxon>Channichthyidae</taxon>
        <taxon>Chaenocephalus</taxon>
    </lineage>
</organism>
<gene>
    <name evidence="1" type="ORF">KUCAC02_020338</name>
</gene>
<protein>
    <submittedName>
        <fullName evidence="1">Uncharacterized protein</fullName>
    </submittedName>
</protein>
<evidence type="ECO:0000313" key="1">
    <source>
        <dbReference type="EMBL" id="KAI4802505.1"/>
    </source>
</evidence>
<reference evidence="1" key="1">
    <citation type="submission" date="2022-05" db="EMBL/GenBank/DDBJ databases">
        <title>Chromosome-level genome of Chaenocephalus aceratus.</title>
        <authorList>
            <person name="Park H."/>
        </authorList>
    </citation>
    <scope>NUCLEOTIDE SEQUENCE</scope>
    <source>
        <strain evidence="1">KU_202001</strain>
    </source>
</reference>
<dbReference type="Proteomes" id="UP001057452">
    <property type="component" value="Chromosome 24"/>
</dbReference>
<proteinExistence type="predicted"/>
<feature type="non-terminal residue" evidence="1">
    <location>
        <position position="199"/>
    </location>
</feature>
<comment type="caution">
    <text evidence="1">The sequence shown here is derived from an EMBL/GenBank/DDBJ whole genome shotgun (WGS) entry which is preliminary data.</text>
</comment>
<sequence length="199" mass="21208">VHSHVYRNNKTQAHKFPHSPSASISLSVHVRGVMSSALVSDIPYSPPLPSPHTPHLLTPCAPPTKSLHCPSPQCKRVEVSVGPRQVRWGLGANTPPHPDTTGGTVVRMMRVGVDTDCETGPGVLSGAGQRLAEWLRGRDLQAIRDGGSMEHRGESSGISSLYFPGQSCNYSSGEKKTSCAGDWGAVAERQRGERPSEAG</sequence>
<dbReference type="EMBL" id="CM043808">
    <property type="protein sequence ID" value="KAI4802505.1"/>
    <property type="molecule type" value="Genomic_DNA"/>
</dbReference>
<feature type="non-terminal residue" evidence="1">
    <location>
        <position position="1"/>
    </location>
</feature>
<keyword evidence="2" id="KW-1185">Reference proteome</keyword>